<gene>
    <name evidence="2" type="ORF">LOD99_14863</name>
</gene>
<sequence>MVKFISYLSTLCGCTTCTIKYCFLAITLIFILLLISLIISSVLLAISILSVSSPITYIGDIVNGEEFDLNFNLEMCPKFSLFLFNDKFYYLQLNLLTDSGATESLLLHYYAGRNDQGYTNLISTCASAPGVTCSLNFPIHHTHFLAVVVPSTRNSKYNQTQFIWYCDYWENPVKVASFCTLIISLVLIVIISLFYYNCCSIWVLKCLQKRSPDSFPQANSPIPLDYIDNVPFKELPTTQPSTPHNASIRYV</sequence>
<keyword evidence="3" id="KW-1185">Reference proteome</keyword>
<dbReference type="AlphaFoldDB" id="A0AAV7KDJ8"/>
<protein>
    <submittedName>
        <fullName evidence="2">Uncharacterized protein</fullName>
    </submittedName>
</protein>
<name>A0AAV7KDJ8_9METZ</name>
<keyword evidence="1" id="KW-1133">Transmembrane helix</keyword>
<dbReference type="Proteomes" id="UP001165289">
    <property type="component" value="Unassembled WGS sequence"/>
</dbReference>
<dbReference type="EMBL" id="JAKMXF010000066">
    <property type="protein sequence ID" value="KAI6659189.1"/>
    <property type="molecule type" value="Genomic_DNA"/>
</dbReference>
<organism evidence="2 3">
    <name type="scientific">Oopsacas minuta</name>
    <dbReference type="NCBI Taxonomy" id="111878"/>
    <lineage>
        <taxon>Eukaryota</taxon>
        <taxon>Metazoa</taxon>
        <taxon>Porifera</taxon>
        <taxon>Hexactinellida</taxon>
        <taxon>Hexasterophora</taxon>
        <taxon>Lyssacinosida</taxon>
        <taxon>Leucopsacidae</taxon>
        <taxon>Oopsacas</taxon>
    </lineage>
</organism>
<proteinExistence type="predicted"/>
<comment type="caution">
    <text evidence="2">The sequence shown here is derived from an EMBL/GenBank/DDBJ whole genome shotgun (WGS) entry which is preliminary data.</text>
</comment>
<reference evidence="2 3" key="1">
    <citation type="journal article" date="2023" name="BMC Biol.">
        <title>The compact genome of the sponge Oopsacas minuta (Hexactinellida) is lacking key metazoan core genes.</title>
        <authorList>
            <person name="Santini S."/>
            <person name="Schenkelaars Q."/>
            <person name="Jourda C."/>
            <person name="Duchesne M."/>
            <person name="Belahbib H."/>
            <person name="Rocher C."/>
            <person name="Selva M."/>
            <person name="Riesgo A."/>
            <person name="Vervoort M."/>
            <person name="Leys S.P."/>
            <person name="Kodjabachian L."/>
            <person name="Le Bivic A."/>
            <person name="Borchiellini C."/>
            <person name="Claverie J.M."/>
            <person name="Renard E."/>
        </authorList>
    </citation>
    <scope>NUCLEOTIDE SEQUENCE [LARGE SCALE GENOMIC DNA]</scope>
    <source>
        <strain evidence="2">SPO-2</strain>
    </source>
</reference>
<feature type="transmembrane region" description="Helical" evidence="1">
    <location>
        <begin position="181"/>
        <end position="204"/>
    </location>
</feature>
<evidence type="ECO:0000313" key="3">
    <source>
        <dbReference type="Proteomes" id="UP001165289"/>
    </source>
</evidence>
<accession>A0AAV7KDJ8</accession>
<feature type="transmembrane region" description="Helical" evidence="1">
    <location>
        <begin position="21"/>
        <end position="46"/>
    </location>
</feature>
<evidence type="ECO:0000313" key="2">
    <source>
        <dbReference type="EMBL" id="KAI6659189.1"/>
    </source>
</evidence>
<evidence type="ECO:0000256" key="1">
    <source>
        <dbReference type="SAM" id="Phobius"/>
    </source>
</evidence>
<keyword evidence="1" id="KW-0812">Transmembrane</keyword>
<keyword evidence="1" id="KW-0472">Membrane</keyword>